<comment type="caution">
    <text evidence="3">The sequence shown here is derived from an EMBL/GenBank/DDBJ whole genome shotgun (WGS) entry which is preliminary data.</text>
</comment>
<dbReference type="PANTHER" id="PTHR34710:SF20">
    <property type="entry name" value="OS10G0550200 PROTEIN"/>
    <property type="match status" value="1"/>
</dbReference>
<protein>
    <recommendedName>
        <fullName evidence="2">DUF3615 domain-containing protein</fullName>
    </recommendedName>
</protein>
<dbReference type="PANTHER" id="PTHR34710">
    <property type="entry name" value="OS03G0834100 PROTEIN"/>
    <property type="match status" value="1"/>
</dbReference>
<accession>A0A921UGU5</accession>
<dbReference type="Proteomes" id="UP000807115">
    <property type="component" value="Chromosome 4"/>
</dbReference>
<dbReference type="EMBL" id="CM027683">
    <property type="protein sequence ID" value="KAG0531612.1"/>
    <property type="molecule type" value="Genomic_DNA"/>
</dbReference>
<evidence type="ECO:0000256" key="1">
    <source>
        <dbReference type="SAM" id="MobiDB-lite"/>
    </source>
</evidence>
<feature type="compositionally biased region" description="Low complexity" evidence="1">
    <location>
        <begin position="47"/>
        <end position="61"/>
    </location>
</feature>
<evidence type="ECO:0000313" key="4">
    <source>
        <dbReference type="Proteomes" id="UP000807115"/>
    </source>
</evidence>
<organism evidence="3 4">
    <name type="scientific">Sorghum bicolor</name>
    <name type="common">Sorghum</name>
    <name type="synonym">Sorghum vulgare</name>
    <dbReference type="NCBI Taxonomy" id="4558"/>
    <lineage>
        <taxon>Eukaryota</taxon>
        <taxon>Viridiplantae</taxon>
        <taxon>Streptophyta</taxon>
        <taxon>Embryophyta</taxon>
        <taxon>Tracheophyta</taxon>
        <taxon>Spermatophyta</taxon>
        <taxon>Magnoliopsida</taxon>
        <taxon>Liliopsida</taxon>
        <taxon>Poales</taxon>
        <taxon>Poaceae</taxon>
        <taxon>PACMAD clade</taxon>
        <taxon>Panicoideae</taxon>
        <taxon>Andropogonodae</taxon>
        <taxon>Andropogoneae</taxon>
        <taxon>Sorghinae</taxon>
        <taxon>Sorghum</taxon>
    </lineage>
</organism>
<dbReference type="Gramene" id="EES04476">
    <property type="protein sequence ID" value="EES04476"/>
    <property type="gene ID" value="SORBI_3004G033600"/>
</dbReference>
<name>A0A921UGU5_SORBI</name>
<evidence type="ECO:0000313" key="3">
    <source>
        <dbReference type="EMBL" id="KAG0531612.1"/>
    </source>
</evidence>
<dbReference type="Pfam" id="PF12274">
    <property type="entry name" value="DUF3615"/>
    <property type="match status" value="1"/>
</dbReference>
<gene>
    <name evidence="3" type="ORF">BDA96_04G037400</name>
</gene>
<feature type="region of interest" description="Disordered" evidence="1">
    <location>
        <begin position="27"/>
        <end position="135"/>
    </location>
</feature>
<reference evidence="3" key="2">
    <citation type="submission" date="2020-10" db="EMBL/GenBank/DDBJ databases">
        <authorList>
            <person name="Cooper E.A."/>
            <person name="Brenton Z.W."/>
            <person name="Flinn B.S."/>
            <person name="Jenkins J."/>
            <person name="Shu S."/>
            <person name="Flowers D."/>
            <person name="Luo F."/>
            <person name="Wang Y."/>
            <person name="Xia P."/>
            <person name="Barry K."/>
            <person name="Daum C."/>
            <person name="Lipzen A."/>
            <person name="Yoshinaga Y."/>
            <person name="Schmutz J."/>
            <person name="Saski C."/>
            <person name="Vermerris W."/>
            <person name="Kresovich S."/>
        </authorList>
    </citation>
    <scope>NUCLEOTIDE SEQUENCE</scope>
</reference>
<evidence type="ECO:0000259" key="2">
    <source>
        <dbReference type="Pfam" id="PF12274"/>
    </source>
</evidence>
<dbReference type="AlphaFoldDB" id="A0A921UGU5"/>
<feature type="domain" description="DUF3615" evidence="2">
    <location>
        <begin position="292"/>
        <end position="403"/>
    </location>
</feature>
<reference evidence="3" key="1">
    <citation type="journal article" date="2019" name="BMC Genomics">
        <title>A new reference genome for Sorghum bicolor reveals high levels of sequence similarity between sweet and grain genotypes: implications for the genetics of sugar metabolism.</title>
        <authorList>
            <person name="Cooper E.A."/>
            <person name="Brenton Z.W."/>
            <person name="Flinn B.S."/>
            <person name="Jenkins J."/>
            <person name="Shu S."/>
            <person name="Flowers D."/>
            <person name="Luo F."/>
            <person name="Wang Y."/>
            <person name="Xia P."/>
            <person name="Barry K."/>
            <person name="Daum C."/>
            <person name="Lipzen A."/>
            <person name="Yoshinaga Y."/>
            <person name="Schmutz J."/>
            <person name="Saski C."/>
            <person name="Vermerris W."/>
            <person name="Kresovich S."/>
        </authorList>
    </citation>
    <scope>NUCLEOTIDE SEQUENCE</scope>
</reference>
<dbReference type="InterPro" id="IPR022059">
    <property type="entry name" value="DUF3615"/>
</dbReference>
<proteinExistence type="predicted"/>
<sequence length="422" mass="45829">MDEKSSQNRTQPKPADIRHSLAAIVSRVPLPPDQIAASYTRPLPRIGSSSGEGAMSSRSPSRPSGDVNVDVDVDERSMGRLRSLRTQIRSRRHLSGPTDASMPTPSPHSVRSRHLLPGPTAASMPTASTPVDPTAASISTTATPVDLFQFSTGGPSYATVVRFGLRTVPKPQPQQESGSESDLELDSPPRLTALEDEDDKLDIPTSPGGSSEDEMDRCGSTPPPSIDIGPAVLPTFGSDTEEWHFSDDQEDLYFKSLVDNFVSAVGDVYKSMLPEDTICKEADNQLQSNRYAMSALKHYNNSEDNKVKYELIDAITSGGMIDMNGGYGHVNFTAKANQENSKEELFFAELRFHHNTYIATCVLSLEGEKSVGGLCGSKYDNHKNGFFIDAKHCYACGRGLKHPKNGALYEAGHVADSDYYHG</sequence>
<feature type="region of interest" description="Disordered" evidence="1">
    <location>
        <begin position="169"/>
        <end position="229"/>
    </location>
</feature>